<gene>
    <name evidence="2" type="ORF">BpHYR1_043414</name>
</gene>
<sequence>FLLISIKSNADPPTPPPPLLEDQFSPPCLTSMPLPPPLSSDISQAESVGEIKSHAKAAYPPIEDPHDELMNALRNF</sequence>
<comment type="caution">
    <text evidence="2">The sequence shown here is derived from an EMBL/GenBank/DDBJ whole genome shotgun (WGS) entry which is preliminary data.</text>
</comment>
<evidence type="ECO:0000256" key="1">
    <source>
        <dbReference type="SAM" id="MobiDB-lite"/>
    </source>
</evidence>
<dbReference type="EMBL" id="REGN01013414">
    <property type="protein sequence ID" value="RMZ93950.1"/>
    <property type="molecule type" value="Genomic_DNA"/>
</dbReference>
<evidence type="ECO:0000313" key="3">
    <source>
        <dbReference type="Proteomes" id="UP000276133"/>
    </source>
</evidence>
<name>A0A3M7P544_BRAPC</name>
<feature type="non-terminal residue" evidence="2">
    <location>
        <position position="1"/>
    </location>
</feature>
<accession>A0A3M7P544</accession>
<proteinExistence type="predicted"/>
<dbReference type="AlphaFoldDB" id="A0A3M7P544"/>
<keyword evidence="3" id="KW-1185">Reference proteome</keyword>
<dbReference type="Proteomes" id="UP000276133">
    <property type="component" value="Unassembled WGS sequence"/>
</dbReference>
<evidence type="ECO:0000313" key="2">
    <source>
        <dbReference type="EMBL" id="RMZ93950.1"/>
    </source>
</evidence>
<reference evidence="2 3" key="1">
    <citation type="journal article" date="2018" name="Sci. Rep.">
        <title>Genomic signatures of local adaptation to the degree of environmental predictability in rotifers.</title>
        <authorList>
            <person name="Franch-Gras L."/>
            <person name="Hahn C."/>
            <person name="Garcia-Roger E.M."/>
            <person name="Carmona M.J."/>
            <person name="Serra M."/>
            <person name="Gomez A."/>
        </authorList>
    </citation>
    <scope>NUCLEOTIDE SEQUENCE [LARGE SCALE GENOMIC DNA]</scope>
    <source>
        <strain evidence="2">HYR1</strain>
    </source>
</reference>
<protein>
    <submittedName>
        <fullName evidence="2">Uncharacterized protein</fullName>
    </submittedName>
</protein>
<organism evidence="2 3">
    <name type="scientific">Brachionus plicatilis</name>
    <name type="common">Marine rotifer</name>
    <name type="synonym">Brachionus muelleri</name>
    <dbReference type="NCBI Taxonomy" id="10195"/>
    <lineage>
        <taxon>Eukaryota</taxon>
        <taxon>Metazoa</taxon>
        <taxon>Spiralia</taxon>
        <taxon>Gnathifera</taxon>
        <taxon>Rotifera</taxon>
        <taxon>Eurotatoria</taxon>
        <taxon>Monogononta</taxon>
        <taxon>Pseudotrocha</taxon>
        <taxon>Ploima</taxon>
        <taxon>Brachionidae</taxon>
        <taxon>Brachionus</taxon>
    </lineage>
</organism>
<feature type="region of interest" description="Disordered" evidence="1">
    <location>
        <begin position="1"/>
        <end position="24"/>
    </location>
</feature>